<organism evidence="6 7">
    <name type="scientific">Plasmodiophora brassicae</name>
    <name type="common">Clubroot disease agent</name>
    <dbReference type="NCBI Taxonomy" id="37360"/>
    <lineage>
        <taxon>Eukaryota</taxon>
        <taxon>Sar</taxon>
        <taxon>Rhizaria</taxon>
        <taxon>Endomyxa</taxon>
        <taxon>Phytomyxea</taxon>
        <taxon>Plasmodiophorida</taxon>
        <taxon>Plasmodiophoridae</taxon>
        <taxon>Plasmodiophora</taxon>
    </lineage>
</organism>
<accession>A0A0G4IRI6</accession>
<dbReference type="STRING" id="37360.A0A0G4IRI6"/>
<feature type="domain" description="CBS" evidence="5">
    <location>
        <begin position="23"/>
        <end position="80"/>
    </location>
</feature>
<dbReference type="InterPro" id="IPR000644">
    <property type="entry name" value="CBS_dom"/>
</dbReference>
<dbReference type="SMART" id="SM00116">
    <property type="entry name" value="CBS"/>
    <property type="match status" value="4"/>
</dbReference>
<dbReference type="Gene3D" id="2.60.40.150">
    <property type="entry name" value="C2 domain"/>
    <property type="match status" value="1"/>
</dbReference>
<proteinExistence type="predicted"/>
<dbReference type="EMBL" id="CDSF01000081">
    <property type="protein sequence ID" value="CEO97993.1"/>
    <property type="molecule type" value="Genomic_DNA"/>
</dbReference>
<dbReference type="Gene3D" id="3.10.580.10">
    <property type="entry name" value="CBS-domain"/>
    <property type="match status" value="2"/>
</dbReference>
<name>A0A0G4IRI6_PLABS</name>
<keyword evidence="1" id="KW-0677">Repeat</keyword>
<dbReference type="OMA" id="MVAQNIH"/>
<dbReference type="SUPFAM" id="SSF54631">
    <property type="entry name" value="CBS-domain pair"/>
    <property type="match status" value="2"/>
</dbReference>
<evidence type="ECO:0000313" key="7">
    <source>
        <dbReference type="Proteomes" id="UP000039324"/>
    </source>
</evidence>
<evidence type="ECO:0000256" key="3">
    <source>
        <dbReference type="PROSITE-ProRule" id="PRU00703"/>
    </source>
</evidence>
<keyword evidence="7" id="KW-1185">Reference proteome</keyword>
<evidence type="ECO:0000259" key="5">
    <source>
        <dbReference type="PROSITE" id="PS51371"/>
    </source>
</evidence>
<dbReference type="InterPro" id="IPR050511">
    <property type="entry name" value="AMPK_gamma/SDS23_families"/>
</dbReference>
<dbReference type="PROSITE" id="PS51371">
    <property type="entry name" value="CBS"/>
    <property type="match status" value="3"/>
</dbReference>
<sequence>MVSLMSRFGPLEELLSAPIQDAMSGRKAIVLSAATSVRQAVATLAENRILSAPVVESEGAVRGFVDYMDIVAYMSATGDIEKRFTDRVDAVAGQSKLNPYLHLLGTTPIKTVVEIFSSGIHRCAVFDREAQVSGMVSQSDIVRYIAKHIHEPHLQAYANATVAHAGWGNRPVTSVREGESVKNVIMLMHERGVSAVAIVSRTGTLVGNFCLSDMRGIHEHNFERKLNTCVVDYLQAESPDSLRAACTTLKSTVGDVIRALATERLHRLWIVEQDHPIGVVTLTDVMTSLVRFGPGFSHVGRDLPIPGSLTVDILGCHGIHGSWLTKPYVVALIPGQLRAQFVTPVAEESHEPRWPSHPFKIPIDKSNARDSLVFLVKSQRFIGADDDLGYLAVSFDWVLSGFGAGPGCTKIDDWFALKPRSAGEADCGQLRLSMVYENDRR</sequence>
<keyword evidence="2 3" id="KW-0129">CBS domain</keyword>
<evidence type="ECO:0000256" key="1">
    <source>
        <dbReference type="ARBA" id="ARBA00022737"/>
    </source>
</evidence>
<evidence type="ECO:0000256" key="2">
    <source>
        <dbReference type="ARBA" id="ARBA00023122"/>
    </source>
</evidence>
<feature type="domain" description="CBS" evidence="5">
    <location>
        <begin position="168"/>
        <end position="226"/>
    </location>
</feature>
<dbReference type="OrthoDB" id="449052at2759"/>
<gene>
    <name evidence="6" type="ORF">PBRA_006107</name>
</gene>
<dbReference type="InterPro" id="IPR000008">
    <property type="entry name" value="C2_dom"/>
</dbReference>
<reference evidence="6 7" key="1">
    <citation type="submission" date="2015-02" db="EMBL/GenBank/DDBJ databases">
        <authorList>
            <person name="Chooi Y.-H."/>
        </authorList>
    </citation>
    <scope>NUCLEOTIDE SEQUENCE [LARGE SCALE GENOMIC DNA]</scope>
    <source>
        <strain evidence="6">E3</strain>
    </source>
</reference>
<dbReference type="PANTHER" id="PTHR13780">
    <property type="entry name" value="AMP-ACTIVATED PROTEIN KINASE, GAMMA REGULATORY SUBUNIT"/>
    <property type="match status" value="1"/>
</dbReference>
<dbReference type="CDD" id="cd02205">
    <property type="entry name" value="CBS_pair_SF"/>
    <property type="match status" value="2"/>
</dbReference>
<dbReference type="Proteomes" id="UP000039324">
    <property type="component" value="Unassembled WGS sequence"/>
</dbReference>
<feature type="domain" description="C2" evidence="4">
    <location>
        <begin position="290"/>
        <end position="409"/>
    </location>
</feature>
<dbReference type="SUPFAM" id="SSF49562">
    <property type="entry name" value="C2 domain (Calcium/lipid-binding domain, CaLB)"/>
    <property type="match status" value="1"/>
</dbReference>
<dbReference type="AlphaFoldDB" id="A0A0G4IRI6"/>
<dbReference type="PROSITE" id="PS50004">
    <property type="entry name" value="C2"/>
    <property type="match status" value="1"/>
</dbReference>
<protein>
    <recommendedName>
        <fullName evidence="8">CBS domain-containing protein</fullName>
    </recommendedName>
</protein>
<dbReference type="Pfam" id="PF00571">
    <property type="entry name" value="CBS"/>
    <property type="match status" value="4"/>
</dbReference>
<dbReference type="InterPro" id="IPR035892">
    <property type="entry name" value="C2_domain_sf"/>
</dbReference>
<feature type="domain" description="CBS" evidence="5">
    <location>
        <begin position="94"/>
        <end position="152"/>
    </location>
</feature>
<evidence type="ECO:0000313" key="6">
    <source>
        <dbReference type="EMBL" id="CEO97993.1"/>
    </source>
</evidence>
<dbReference type="InterPro" id="IPR046342">
    <property type="entry name" value="CBS_dom_sf"/>
</dbReference>
<evidence type="ECO:0008006" key="8">
    <source>
        <dbReference type="Google" id="ProtNLM"/>
    </source>
</evidence>
<evidence type="ECO:0000259" key="4">
    <source>
        <dbReference type="PROSITE" id="PS50004"/>
    </source>
</evidence>